<evidence type="ECO:0000256" key="4">
    <source>
        <dbReference type="ARBA" id="ARBA00022552"/>
    </source>
</evidence>
<evidence type="ECO:0000256" key="5">
    <source>
        <dbReference type="SAM" id="MobiDB-lite"/>
    </source>
</evidence>
<comment type="caution">
    <text evidence="6">The sequence shown here is derived from an EMBL/GenBank/DDBJ whole genome shotgun (WGS) entry which is preliminary data.</text>
</comment>
<dbReference type="Proteomes" id="UP001186944">
    <property type="component" value="Unassembled WGS sequence"/>
</dbReference>
<evidence type="ECO:0000256" key="3">
    <source>
        <dbReference type="ARBA" id="ARBA00017551"/>
    </source>
</evidence>
<reference evidence="6" key="1">
    <citation type="submission" date="2019-08" db="EMBL/GenBank/DDBJ databases">
        <title>The improved chromosome-level genome for the pearl oyster Pinctada fucata martensii using PacBio sequencing and Hi-C.</title>
        <authorList>
            <person name="Zheng Z."/>
        </authorList>
    </citation>
    <scope>NUCLEOTIDE SEQUENCE</scope>
    <source>
        <strain evidence="6">ZZ-2019</strain>
        <tissue evidence="6">Adductor muscle</tissue>
    </source>
</reference>
<keyword evidence="7" id="KW-1185">Reference proteome</keyword>
<dbReference type="PANTHER" id="PTHR21250">
    <property type="entry name" value="PRE-RRNA-PROCESSING PROTEIN TSR2 HOMOLOG"/>
    <property type="match status" value="1"/>
</dbReference>
<feature type="region of interest" description="Disordered" evidence="5">
    <location>
        <begin position="100"/>
        <end position="124"/>
    </location>
</feature>
<dbReference type="EMBL" id="VSWD01000005">
    <property type="protein sequence ID" value="KAK3101045.1"/>
    <property type="molecule type" value="Genomic_DNA"/>
</dbReference>
<sequence length="153" mass="17810">MVFAVEQWFKENSKLLIFHLIITEENIETYEMEDFLADVMNAEFDTMVEDDSLPQVNYSHILSDFISSTLDNLPQIATLICGFYRLYSDGKEEEIRERLQGLPRADASQSSQINTGGDEESEEEEVCIKYMYNRDENTTDTVIKLSTYYLQRS</sequence>
<dbReference type="Pfam" id="PF10273">
    <property type="entry name" value="WGG"/>
    <property type="match status" value="1"/>
</dbReference>
<accession>A0AA88YJY0</accession>
<name>A0AA88YJY0_PINIB</name>
<proteinExistence type="inferred from homology"/>
<protein>
    <recommendedName>
        <fullName evidence="3">Pre-rRNA-processing protein TSR2 homolog</fullName>
    </recommendedName>
</protein>
<dbReference type="AlphaFoldDB" id="A0AA88YJY0"/>
<comment type="function">
    <text evidence="1">May be involved in 20S pre-rRNA processing.</text>
</comment>
<evidence type="ECO:0000256" key="1">
    <source>
        <dbReference type="ARBA" id="ARBA00002210"/>
    </source>
</evidence>
<dbReference type="InterPro" id="IPR019398">
    <property type="entry name" value="Pre-rRNA_process_TSR2"/>
</dbReference>
<dbReference type="GO" id="GO:0006364">
    <property type="term" value="P:rRNA processing"/>
    <property type="evidence" value="ECO:0007669"/>
    <property type="project" value="UniProtKB-KW"/>
</dbReference>
<gene>
    <name evidence="6" type="ORF">FSP39_000521</name>
</gene>
<comment type="similarity">
    <text evidence="2">Belongs to the TSR2 family.</text>
</comment>
<evidence type="ECO:0000256" key="2">
    <source>
        <dbReference type="ARBA" id="ARBA00006524"/>
    </source>
</evidence>
<evidence type="ECO:0000313" key="6">
    <source>
        <dbReference type="EMBL" id="KAK3101045.1"/>
    </source>
</evidence>
<organism evidence="6 7">
    <name type="scientific">Pinctada imbricata</name>
    <name type="common">Atlantic pearl-oyster</name>
    <name type="synonym">Pinctada martensii</name>
    <dbReference type="NCBI Taxonomy" id="66713"/>
    <lineage>
        <taxon>Eukaryota</taxon>
        <taxon>Metazoa</taxon>
        <taxon>Spiralia</taxon>
        <taxon>Lophotrochozoa</taxon>
        <taxon>Mollusca</taxon>
        <taxon>Bivalvia</taxon>
        <taxon>Autobranchia</taxon>
        <taxon>Pteriomorphia</taxon>
        <taxon>Pterioida</taxon>
        <taxon>Pterioidea</taxon>
        <taxon>Pteriidae</taxon>
        <taxon>Pinctada</taxon>
    </lineage>
</organism>
<evidence type="ECO:0000313" key="7">
    <source>
        <dbReference type="Proteomes" id="UP001186944"/>
    </source>
</evidence>
<keyword evidence="4" id="KW-0698">rRNA processing</keyword>